<dbReference type="InterPro" id="IPR022156">
    <property type="entry name" value="Uncharacterised_YfbK_N"/>
</dbReference>
<dbReference type="PROSITE" id="PS50234">
    <property type="entry name" value="VWFA"/>
    <property type="match status" value="1"/>
</dbReference>
<keyword evidence="3" id="KW-1185">Reference proteome</keyword>
<dbReference type="InterPro" id="IPR002035">
    <property type="entry name" value="VWF_A"/>
</dbReference>
<organism evidence="2 3">
    <name type="scientific">Polluticaenibacter yanchengensis</name>
    <dbReference type="NCBI Taxonomy" id="3014562"/>
    <lineage>
        <taxon>Bacteria</taxon>
        <taxon>Pseudomonadati</taxon>
        <taxon>Bacteroidota</taxon>
        <taxon>Chitinophagia</taxon>
        <taxon>Chitinophagales</taxon>
        <taxon>Chitinophagaceae</taxon>
        <taxon>Polluticaenibacter</taxon>
    </lineage>
</organism>
<dbReference type="Gene3D" id="3.40.50.410">
    <property type="entry name" value="von Willebrand factor, type A domain"/>
    <property type="match status" value="1"/>
</dbReference>
<dbReference type="InterPro" id="IPR021908">
    <property type="entry name" value="YfbK_C"/>
</dbReference>
<gene>
    <name evidence="2" type="ORF">O3P16_18075</name>
</gene>
<name>A0ABT4UQ20_9BACT</name>
<evidence type="ECO:0000259" key="1">
    <source>
        <dbReference type="PROSITE" id="PS50234"/>
    </source>
</evidence>
<dbReference type="Gene3D" id="2.60.40.1120">
    <property type="entry name" value="Carboxypeptidase-like, regulatory domain"/>
    <property type="match status" value="1"/>
</dbReference>
<dbReference type="Pfam" id="PF12034">
    <property type="entry name" value="YfbK_C"/>
    <property type="match status" value="1"/>
</dbReference>
<accession>A0ABT4UQ20</accession>
<dbReference type="Pfam" id="PF12450">
    <property type="entry name" value="vWF_A"/>
    <property type="match status" value="1"/>
</dbReference>
<sequence length="565" mass="62076">MQNKSGEGIWNAVISIVGTKEKVNTTATGGFKIKVREAGMLLRVEKSGYLTKEVEIGSEDFLKIVLDSITVEAPPVLKIDFNEADLNGTEPYEAIAKQSRNLKENDFKKVEDIPVSSFFVNVDGPTYANVVARSKKMQLPNAKHVQIEELVNAFSYDYDSLKFSGESPIGIYSELSTCPWKKGHQLLLVALRARTVVDAAYPPTHLVFLVDVSASMNDPQKLPLMKEALKHLTAQLREKDRLSMVCYANKAVLVLENVAGNEKDKIIKAIDGLVTLGNTAGSEGLNLAFETARRNVIKEGNNKVVLCTDGGFNLGVTDNAGIENIIKKYTDDALFLSVIGFGNAKSDNARLKRWAEAGNGFYNNIGGLNDANRLLINEYTGKNNLAAIDVRPLIRFNPLKVQAYRLIGFDLKTTPSGINTEEFGNMGSGHTVTAVYEIIPVGIKNNFTEDLSFKKYKKPDYDFSGLSGIGNIDVRYALPGNAKKVYQVLDTLAGNLVQMDKTTEDFKFVTGVTELGLLLRDSKYMSKANAKSAFKLIKSGAGMNPSRVAFADVAEDYKTLFKELK</sequence>
<protein>
    <submittedName>
        <fullName evidence="2">von Willebrand factor type A domain-containing protein</fullName>
    </submittedName>
</protein>
<dbReference type="EMBL" id="JAQGEF010000041">
    <property type="protein sequence ID" value="MDA3616724.1"/>
    <property type="molecule type" value="Genomic_DNA"/>
</dbReference>
<dbReference type="Pfam" id="PF00092">
    <property type="entry name" value="VWA"/>
    <property type="match status" value="1"/>
</dbReference>
<proteinExistence type="predicted"/>
<dbReference type="Proteomes" id="UP001210231">
    <property type="component" value="Unassembled WGS sequence"/>
</dbReference>
<dbReference type="SUPFAM" id="SSF49464">
    <property type="entry name" value="Carboxypeptidase regulatory domain-like"/>
    <property type="match status" value="1"/>
</dbReference>
<dbReference type="InterPro" id="IPR008969">
    <property type="entry name" value="CarboxyPept-like_regulatory"/>
</dbReference>
<comment type="caution">
    <text evidence="2">The sequence shown here is derived from an EMBL/GenBank/DDBJ whole genome shotgun (WGS) entry which is preliminary data.</text>
</comment>
<evidence type="ECO:0000313" key="2">
    <source>
        <dbReference type="EMBL" id="MDA3616724.1"/>
    </source>
</evidence>
<feature type="domain" description="VWFA" evidence="1">
    <location>
        <begin position="205"/>
        <end position="385"/>
    </location>
</feature>
<evidence type="ECO:0000313" key="3">
    <source>
        <dbReference type="Proteomes" id="UP001210231"/>
    </source>
</evidence>
<reference evidence="2 3" key="1">
    <citation type="submission" date="2022-12" db="EMBL/GenBank/DDBJ databases">
        <title>Chitinophagaceae gen. sp. nov., a new member of the family Chitinophagaceae, isolated from soil in a chemical factory.</title>
        <authorList>
            <person name="Ke Z."/>
        </authorList>
    </citation>
    <scope>NUCLEOTIDE SEQUENCE [LARGE SCALE GENOMIC DNA]</scope>
    <source>
        <strain evidence="2 3">LY-5</strain>
    </source>
</reference>
<dbReference type="InterPro" id="IPR036465">
    <property type="entry name" value="vWFA_dom_sf"/>
</dbReference>
<dbReference type="PANTHER" id="PTHR10166:SF37">
    <property type="entry name" value="STOLID, ISOFORM H"/>
    <property type="match status" value="1"/>
</dbReference>
<dbReference type="PANTHER" id="PTHR10166">
    <property type="entry name" value="VOLTAGE-DEPENDENT CALCIUM CHANNEL SUBUNIT ALPHA-2/DELTA-RELATED"/>
    <property type="match status" value="1"/>
</dbReference>
<dbReference type="InterPro" id="IPR051173">
    <property type="entry name" value="Ca_channel_alpha-2/delta"/>
</dbReference>
<dbReference type="SUPFAM" id="SSF53300">
    <property type="entry name" value="vWA-like"/>
    <property type="match status" value="1"/>
</dbReference>
<dbReference type="SMART" id="SM00327">
    <property type="entry name" value="VWA"/>
    <property type="match status" value="1"/>
</dbReference>